<dbReference type="GO" id="GO:0022625">
    <property type="term" value="C:cytosolic large ribosomal subunit"/>
    <property type="evidence" value="ECO:0007669"/>
    <property type="project" value="UniProtKB-UniRule"/>
</dbReference>
<evidence type="ECO:0000256" key="1">
    <source>
        <dbReference type="ARBA" id="ARBA00009356"/>
    </source>
</evidence>
<dbReference type="Proteomes" id="UP000178023">
    <property type="component" value="Unassembled WGS sequence"/>
</dbReference>
<keyword evidence="2 4" id="KW-0689">Ribosomal protein</keyword>
<dbReference type="GO" id="GO:0002181">
    <property type="term" value="P:cytoplasmic translation"/>
    <property type="evidence" value="ECO:0007669"/>
    <property type="project" value="TreeGrafter"/>
</dbReference>
<evidence type="ECO:0000256" key="4">
    <source>
        <dbReference type="HAMAP-Rule" id="MF_01365"/>
    </source>
</evidence>
<evidence type="ECO:0000259" key="7">
    <source>
        <dbReference type="Pfam" id="PF00347"/>
    </source>
</evidence>
<evidence type="ECO:0000313" key="8">
    <source>
        <dbReference type="EMBL" id="OGN08348.1"/>
    </source>
</evidence>
<dbReference type="Gene3D" id="3.90.930.12">
    <property type="entry name" value="Ribosomal protein L6, alpha-beta domain"/>
    <property type="match status" value="2"/>
</dbReference>
<sequence length="181" mass="19402">MSKIGKKPITIPQGVDIKVDDSSVFAKGPKGEIRRNLPDMLTVSVSDGLVTISPVVGAGKRSSAMWGLYRSLVQNMLTGVASGFEKTLEFQGVGYKANIKGKGLELSLGYSHPIFYQAPEGINFSVEKNSITVSGVDKELVGQVAADIRSKRKPEPYKGSGIRYRGEIIKKKAGKKAVATS</sequence>
<dbReference type="PRINTS" id="PR00059">
    <property type="entry name" value="RIBOSOMALL6"/>
</dbReference>
<proteinExistence type="inferred from homology"/>
<dbReference type="EMBL" id="MGJL01000007">
    <property type="protein sequence ID" value="OGN08348.1"/>
    <property type="molecule type" value="Genomic_DNA"/>
</dbReference>
<dbReference type="PIRSF" id="PIRSF002162">
    <property type="entry name" value="Ribosomal_L6"/>
    <property type="match status" value="1"/>
</dbReference>
<dbReference type="HAMAP" id="MF_01365_B">
    <property type="entry name" value="Ribosomal_uL6_B"/>
    <property type="match status" value="1"/>
</dbReference>
<reference evidence="8 9" key="1">
    <citation type="journal article" date="2016" name="Nat. Commun.">
        <title>Thousands of microbial genomes shed light on interconnected biogeochemical processes in an aquifer system.</title>
        <authorList>
            <person name="Anantharaman K."/>
            <person name="Brown C.T."/>
            <person name="Hug L.A."/>
            <person name="Sharon I."/>
            <person name="Castelle C.J."/>
            <person name="Probst A.J."/>
            <person name="Thomas B.C."/>
            <person name="Singh A."/>
            <person name="Wilkins M.J."/>
            <person name="Karaoz U."/>
            <person name="Brodie E.L."/>
            <person name="Williams K.H."/>
            <person name="Hubbard S.S."/>
            <person name="Banfield J.F."/>
        </authorList>
    </citation>
    <scope>NUCLEOTIDE SEQUENCE [LARGE SCALE GENOMIC DNA]</scope>
</reference>
<keyword evidence="4 6" id="KW-0694">RNA-binding</keyword>
<dbReference type="InterPro" id="IPR036789">
    <property type="entry name" value="Ribosomal_uL6-like_a/b-dom_sf"/>
</dbReference>
<dbReference type="SUPFAM" id="SSF56053">
    <property type="entry name" value="Ribosomal protein L6"/>
    <property type="match status" value="2"/>
</dbReference>
<organism evidence="8 9">
    <name type="scientific">Candidatus Yanofskybacteria bacterium RIFCSPHIGHO2_01_FULL_45_42</name>
    <dbReference type="NCBI Taxonomy" id="1802671"/>
    <lineage>
        <taxon>Bacteria</taxon>
        <taxon>Candidatus Yanofskyibacteriota</taxon>
    </lineage>
</organism>
<dbReference type="PANTHER" id="PTHR11655">
    <property type="entry name" value="60S/50S RIBOSOMAL PROTEIN L6/L9"/>
    <property type="match status" value="1"/>
</dbReference>
<evidence type="ECO:0000256" key="2">
    <source>
        <dbReference type="ARBA" id="ARBA00022980"/>
    </source>
</evidence>
<dbReference type="Pfam" id="PF00347">
    <property type="entry name" value="Ribosomal_L6"/>
    <property type="match status" value="2"/>
</dbReference>
<feature type="domain" description="Large ribosomal subunit protein uL6 alpha-beta" evidence="7">
    <location>
        <begin position="92"/>
        <end position="164"/>
    </location>
</feature>
<evidence type="ECO:0000256" key="5">
    <source>
        <dbReference type="RuleBase" id="RU003869"/>
    </source>
</evidence>
<keyword evidence="3 4" id="KW-0687">Ribonucleoprotein</keyword>
<gene>
    <name evidence="4" type="primary">rplF</name>
    <name evidence="8" type="ORF">A2750_00865</name>
</gene>
<accession>A0A1F8F6V6</accession>
<keyword evidence="4 6" id="KW-0699">rRNA-binding</keyword>
<dbReference type="GO" id="GO:0019843">
    <property type="term" value="F:rRNA binding"/>
    <property type="evidence" value="ECO:0007669"/>
    <property type="project" value="UniProtKB-UniRule"/>
</dbReference>
<dbReference type="GO" id="GO:0003735">
    <property type="term" value="F:structural constituent of ribosome"/>
    <property type="evidence" value="ECO:0007669"/>
    <property type="project" value="UniProtKB-UniRule"/>
</dbReference>
<comment type="similarity">
    <text evidence="1 4 5">Belongs to the universal ribosomal protein uL6 family.</text>
</comment>
<evidence type="ECO:0000313" key="9">
    <source>
        <dbReference type="Proteomes" id="UP000178023"/>
    </source>
</evidence>
<protein>
    <recommendedName>
        <fullName evidence="4">Large ribosomal subunit protein uL6</fullName>
    </recommendedName>
</protein>
<feature type="domain" description="Large ribosomal subunit protein uL6 alpha-beta" evidence="7">
    <location>
        <begin position="11"/>
        <end position="82"/>
    </location>
</feature>
<dbReference type="PANTHER" id="PTHR11655:SF14">
    <property type="entry name" value="LARGE RIBOSOMAL SUBUNIT PROTEIN UL6M"/>
    <property type="match status" value="1"/>
</dbReference>
<comment type="subunit">
    <text evidence="4">Part of the 50S ribosomal subunit.</text>
</comment>
<dbReference type="InterPro" id="IPR000702">
    <property type="entry name" value="Ribosomal_uL6-like"/>
</dbReference>
<dbReference type="NCBIfam" id="TIGR03654">
    <property type="entry name" value="L6_bact"/>
    <property type="match status" value="1"/>
</dbReference>
<comment type="function">
    <text evidence="4 6">This protein binds to the 23S rRNA, and is important in its secondary structure. It is located near the subunit interface in the base of the L7/L12 stalk, and near the tRNA binding site of the peptidyltransferase center.</text>
</comment>
<evidence type="ECO:0000256" key="6">
    <source>
        <dbReference type="RuleBase" id="RU003870"/>
    </source>
</evidence>
<name>A0A1F8F6V6_9BACT</name>
<dbReference type="InterPro" id="IPR019906">
    <property type="entry name" value="Ribosomal_uL6_bac-type"/>
</dbReference>
<dbReference type="InterPro" id="IPR020040">
    <property type="entry name" value="Ribosomal_uL6_a/b-dom"/>
</dbReference>
<dbReference type="AlphaFoldDB" id="A0A1F8F6V6"/>
<evidence type="ECO:0000256" key="3">
    <source>
        <dbReference type="ARBA" id="ARBA00023274"/>
    </source>
</evidence>
<comment type="caution">
    <text evidence="8">The sequence shown here is derived from an EMBL/GenBank/DDBJ whole genome shotgun (WGS) entry which is preliminary data.</text>
</comment>
<dbReference type="FunFam" id="3.90.930.12:FF:000001">
    <property type="entry name" value="50S ribosomal protein L6"/>
    <property type="match status" value="1"/>
</dbReference>